<dbReference type="SMART" id="SM00268">
    <property type="entry name" value="ACTIN"/>
    <property type="match status" value="1"/>
</dbReference>
<dbReference type="GeneID" id="80878065"/>
<dbReference type="RefSeq" id="XP_056039475.1">
    <property type="nucleotide sequence ID" value="XM_056183376.1"/>
</dbReference>
<gene>
    <name evidence="3" type="primary">arp9</name>
    <name evidence="3" type="ORF">SOMG_04594</name>
</gene>
<comment type="similarity">
    <text evidence="1">Belongs to the actin family.</text>
</comment>
<dbReference type="PANTHER" id="PTHR11937">
    <property type="entry name" value="ACTIN"/>
    <property type="match status" value="1"/>
</dbReference>
<feature type="compositionally biased region" description="Basic and acidic residues" evidence="2">
    <location>
        <begin position="53"/>
        <end position="81"/>
    </location>
</feature>
<sequence length="534" mass="60539">MPSFRDDHIVVIQVGSLYHRAVLGLGESIGPPTVRVRTRVGKNEEGDYIFGNQKEEDVKQEESPKEEGSKQSEQILEKPESQDQDSSNYKNELGEDNQKDEFSPSFQSECNAEDWKPLPNEIQPIQKGCVVDWDALRAFWKHFYSIILNTSTEAISQYPICLLIPTYWSSYDREVATQFFFEELRVPAFTIGYESLMGLYAIGVLHGLVIDVGFEKTDITPILDGQILFPATQQIPLGGRSMTLHMQKLMQESLPTLQATGKHVDPEHITELLAEQVKCSEITQIMREEQDASKEKSKREDESNTNKDDEGVEDIGKIVATGQTRAYLARKEEERKGNNSQRKIPENSEVEFQTINLSPIGDCIVGRERFKACQELFHRPSNHSVSLPEAVYLTIKHNSVDYNRRNDLWENIIVMGCGSRVRGFREALVQQLQFKYQLTGKLEPYYVAQGTDSLIGMTTNPPTPYPPLINPCKTLPDYFPSWKPDANTNAMFEELAFLGGSIVAKTSFNESVASHYVTFDEYVQSGPTEIHSKQ</sequence>
<dbReference type="SUPFAM" id="SSF53067">
    <property type="entry name" value="Actin-like ATPase domain"/>
    <property type="match status" value="2"/>
</dbReference>
<evidence type="ECO:0000256" key="1">
    <source>
        <dbReference type="RuleBase" id="RU000487"/>
    </source>
</evidence>
<feature type="compositionally biased region" description="Basic and acidic residues" evidence="2">
    <location>
        <begin position="288"/>
        <end position="309"/>
    </location>
</feature>
<dbReference type="EMBL" id="CP115613">
    <property type="protein sequence ID" value="WBW75232.1"/>
    <property type="molecule type" value="Genomic_DNA"/>
</dbReference>
<keyword evidence="4" id="KW-1185">Reference proteome</keyword>
<dbReference type="InterPro" id="IPR043129">
    <property type="entry name" value="ATPase_NBD"/>
</dbReference>
<protein>
    <submittedName>
        <fullName evidence="3">SWI/SNF and RSC complex subunit Arp9</fullName>
    </submittedName>
</protein>
<organism evidence="3 4">
    <name type="scientific">Schizosaccharomyces osmophilus</name>
    <dbReference type="NCBI Taxonomy" id="2545709"/>
    <lineage>
        <taxon>Eukaryota</taxon>
        <taxon>Fungi</taxon>
        <taxon>Dikarya</taxon>
        <taxon>Ascomycota</taxon>
        <taxon>Taphrinomycotina</taxon>
        <taxon>Schizosaccharomycetes</taxon>
        <taxon>Schizosaccharomycetales</taxon>
        <taxon>Schizosaccharomycetaceae</taxon>
        <taxon>Schizosaccharomyces</taxon>
    </lineage>
</organism>
<dbReference type="InterPro" id="IPR004000">
    <property type="entry name" value="Actin"/>
</dbReference>
<dbReference type="Gene3D" id="3.30.420.40">
    <property type="match status" value="4"/>
</dbReference>
<evidence type="ECO:0000313" key="4">
    <source>
        <dbReference type="Proteomes" id="UP001212411"/>
    </source>
</evidence>
<accession>A0AAE9WF58</accession>
<evidence type="ECO:0000313" key="3">
    <source>
        <dbReference type="EMBL" id="WBW75232.1"/>
    </source>
</evidence>
<feature type="region of interest" description="Disordered" evidence="2">
    <location>
        <begin position="288"/>
        <end position="347"/>
    </location>
</feature>
<name>A0AAE9WF58_9SCHI</name>
<dbReference type="Proteomes" id="UP001212411">
    <property type="component" value="Chromosome 3"/>
</dbReference>
<evidence type="ECO:0000256" key="2">
    <source>
        <dbReference type="SAM" id="MobiDB-lite"/>
    </source>
</evidence>
<reference evidence="3 4" key="1">
    <citation type="journal article" date="2023" name="G3 (Bethesda)">
        <title>A high-quality reference genome for the fission yeast Schizosaccharomyces osmophilus.</title>
        <authorList>
            <person name="Jia G.S."/>
            <person name="Zhang W.C."/>
            <person name="Liang Y."/>
            <person name="Liu X.H."/>
            <person name="Rhind N."/>
            <person name="Pidoux A."/>
            <person name="Brysch-Herzberg M."/>
            <person name="Du L.L."/>
        </authorList>
    </citation>
    <scope>NUCLEOTIDE SEQUENCE [LARGE SCALE GENOMIC DNA]</scope>
    <source>
        <strain evidence="3 4">CBS 15793</strain>
    </source>
</reference>
<dbReference type="Pfam" id="PF00022">
    <property type="entry name" value="Actin"/>
    <property type="match status" value="1"/>
</dbReference>
<proteinExistence type="inferred from homology"/>
<dbReference type="KEGG" id="som:SOMG_04594"/>
<feature type="compositionally biased region" description="Basic and acidic residues" evidence="2">
    <location>
        <begin position="92"/>
        <end position="102"/>
    </location>
</feature>
<dbReference type="CDD" id="cd10208">
    <property type="entry name" value="ASKHA_NBD_ScArp9-like"/>
    <property type="match status" value="1"/>
</dbReference>
<dbReference type="AlphaFoldDB" id="A0AAE9WF58"/>
<feature type="region of interest" description="Disordered" evidence="2">
    <location>
        <begin position="45"/>
        <end position="110"/>
    </location>
</feature>